<evidence type="ECO:0008006" key="5">
    <source>
        <dbReference type="Google" id="ProtNLM"/>
    </source>
</evidence>
<protein>
    <recommendedName>
        <fullName evidence="5">DUF115 domain-containing protein</fullName>
    </recommendedName>
</protein>
<name>A0A255XPL1_9PROT</name>
<feature type="domain" description="6-hydroxymethylpterin diphosphokinase MptE-like" evidence="1">
    <location>
        <begin position="261"/>
        <end position="414"/>
    </location>
</feature>
<dbReference type="PANTHER" id="PTHR41786:SF1">
    <property type="entry name" value="6-HYDROXYMETHYLPTERIN DIPHOSPHOKINASE MPTE-LIKE DOMAIN-CONTAINING PROTEIN"/>
    <property type="match status" value="1"/>
</dbReference>
<dbReference type="InterPro" id="IPR045376">
    <property type="entry name" value="Maf_N"/>
</dbReference>
<dbReference type="Proteomes" id="UP000216361">
    <property type="component" value="Unassembled WGS sequence"/>
</dbReference>
<evidence type="ECO:0000313" key="4">
    <source>
        <dbReference type="Proteomes" id="UP000216361"/>
    </source>
</evidence>
<dbReference type="AlphaFoldDB" id="A0A255XPL1"/>
<dbReference type="Pfam" id="PF20157">
    <property type="entry name" value="Maf_flag10_N"/>
    <property type="match status" value="1"/>
</dbReference>
<evidence type="ECO:0000259" key="1">
    <source>
        <dbReference type="Pfam" id="PF01973"/>
    </source>
</evidence>
<dbReference type="OrthoDB" id="7254531at2"/>
<dbReference type="InterPro" id="IPR002826">
    <property type="entry name" value="MptE-like"/>
</dbReference>
<evidence type="ECO:0000313" key="3">
    <source>
        <dbReference type="EMBL" id="OYQ18926.1"/>
    </source>
</evidence>
<evidence type="ECO:0000259" key="2">
    <source>
        <dbReference type="Pfam" id="PF20157"/>
    </source>
</evidence>
<reference evidence="3 4" key="1">
    <citation type="submission" date="2017-07" db="EMBL/GenBank/DDBJ databases">
        <title>Elstera cyanobacteriorum sp. nov., a novel bacterium isolated from cyanobacterial aggregates in a eutrophic lake.</title>
        <authorList>
            <person name="Cai H."/>
        </authorList>
    </citation>
    <scope>NUCLEOTIDE SEQUENCE [LARGE SCALE GENOMIC DNA]</scope>
    <source>
        <strain evidence="3 4">TH019</strain>
    </source>
</reference>
<feature type="domain" description="Glycosyltransferase Maf N-terminal" evidence="2">
    <location>
        <begin position="10"/>
        <end position="231"/>
    </location>
</feature>
<dbReference type="EMBL" id="NOXS01000032">
    <property type="protein sequence ID" value="OYQ18926.1"/>
    <property type="molecule type" value="Genomic_DNA"/>
</dbReference>
<accession>A0A255XPL1</accession>
<proteinExistence type="predicted"/>
<dbReference type="PANTHER" id="PTHR41786">
    <property type="entry name" value="MOTILITY ACCESSORY FACTOR MAF"/>
    <property type="match status" value="1"/>
</dbReference>
<organism evidence="3 4">
    <name type="scientific">Elstera cyanobacteriorum</name>
    <dbReference type="NCBI Taxonomy" id="2022747"/>
    <lineage>
        <taxon>Bacteria</taxon>
        <taxon>Pseudomonadati</taxon>
        <taxon>Pseudomonadota</taxon>
        <taxon>Alphaproteobacteria</taxon>
        <taxon>Rhodospirillales</taxon>
        <taxon>Rhodospirillaceae</taxon>
        <taxon>Elstera</taxon>
    </lineage>
</organism>
<gene>
    <name evidence="3" type="ORF">CHR90_11810</name>
</gene>
<dbReference type="Pfam" id="PF01973">
    <property type="entry name" value="MptE-like"/>
    <property type="match status" value="1"/>
</dbReference>
<keyword evidence="4" id="KW-1185">Reference proteome</keyword>
<comment type="caution">
    <text evidence="3">The sequence shown here is derived from an EMBL/GenBank/DDBJ whole genome shotgun (WGS) entry which is preliminary data.</text>
</comment>
<sequence>MNFSKEQKSLFKKNMKLFKKKIPSISEYIEKKIPANVEIYDVDGVLDVIINGSRFYGTDARLFAHQQIENYLVSPSMVEGFPPEADEARTPTHLELQKRLNAMFRRRNLFAVADRQRIDSSTVFLFGIGLGFHIYPFIAHTRCRDIVISETEPLFLVLSMYFTDWTEIFKTLQDRVAIVISTDPNGAFGILRSHVHYKNPGVLQTIFHMRHYKSEIMDAVYEKFQEKAYLIFDGLGFYDDEKTMTRNTVLNLYMDRWKFCGDVQKPLKGTAVVVGAGPSLNKDIDWLIQNKEDIIIFSGGSALQSLLSNGIIPDFHVEIENIALNYELLEPLTRGYDLSKTVLICSSTMDVRSARLFNRRLWFIREGVMASSLFCNDLPMLSWQNPTVVNTAASACMHLGFRHVIFVGADFGTVDPNIHHSKGTSYETHDELKIVDFKFPEVVSGNFGGKVHTNVHLKNGINTLSLLMAQFRSVRAFNASEGARVEKVTPTRLSRIGSIDKISGKEFLIENLYSISRDIDWIERVGVDLFEKLKEDFGIYIKILKKEFSAGSKKNKDIILFLRSLHEALDRVPAPYSKFNPGISGSITTKTIVLMYWWRRIPEDRLPEFEGIVRRFWTVFLRVIEKDFIRFVDQVRQELPLVRPELFDDKGSLIVEAKPSVQNAER</sequence>
<dbReference type="RefSeq" id="WP_094409190.1">
    <property type="nucleotide sequence ID" value="NZ_BMJZ01000001.1"/>
</dbReference>